<evidence type="ECO:0000256" key="4">
    <source>
        <dbReference type="ARBA" id="ARBA00022737"/>
    </source>
</evidence>
<evidence type="ECO:0000313" key="10">
    <source>
        <dbReference type="EMBL" id="CAH0373223.1"/>
    </source>
</evidence>
<organism evidence="10 11">
    <name type="scientific">Pelagomonas calceolata</name>
    <dbReference type="NCBI Taxonomy" id="35677"/>
    <lineage>
        <taxon>Eukaryota</taxon>
        <taxon>Sar</taxon>
        <taxon>Stramenopiles</taxon>
        <taxon>Ochrophyta</taxon>
        <taxon>Pelagophyceae</taxon>
        <taxon>Pelagomonadales</taxon>
        <taxon>Pelagomonadaceae</taxon>
        <taxon>Pelagomonas</taxon>
    </lineage>
</organism>
<feature type="region of interest" description="Disordered" evidence="9">
    <location>
        <begin position="606"/>
        <end position="646"/>
    </location>
</feature>
<feature type="compositionally biased region" description="Low complexity" evidence="9">
    <location>
        <begin position="26"/>
        <end position="44"/>
    </location>
</feature>
<comment type="caution">
    <text evidence="10">The sequence shown here is derived from an EMBL/GenBank/DDBJ whole genome shotgun (WGS) entry which is preliminary data.</text>
</comment>
<dbReference type="AlphaFoldDB" id="A0A8J2SJ73"/>
<protein>
    <recommendedName>
        <fullName evidence="7">Vacuolar protein 8</fullName>
    </recommendedName>
</protein>
<sequence length="646" mass="65282">MAPPDAQNGHAPSNGATESNGAPEQATAPLMPPAAAALVKDAPALQTITRGELMDTPPPPPPDADDADARPLEDHLRECVAVLKRRKGREEPVALLLRDFCAAHPDQRHKVVKAGCIGPLIGLVRSSRTGSCKGAAAAALAQLAYDDEGNRQAILACEGEKPLGALVVDRNAPPTARASACDCLANLAAGAADGVVAARLHVAAFTALATDDESSFDVKASAARALANALRPLEDVEDEAVNPSLSQCALELLASDHREAGASLARALVLATELDEGTVKKLSAALVAAIDSDGAIGALANLLARGATAAPSVLPKLVATRSQASIVCIGNFALKDAGAVVDCGAVPVLADCLGDEALRRSACAALRNVAASNPGAVAPFSEALARVLGEVPNEAAGALQNIAMVQPAAVATYAPELAVALKDAPRKAACALAHIAARDPADVPVTPLVEALNNAKSASAACCALACVASDTPGRAALVDAKGVPSLVALLEDDDAKCACAAAHVIRNLACDDKGRRALLINGGAAALSAAGLEGDDEAAQLRVEAIANLCLGDAADRTAVVNAKCIRPLAKRAHVLKCGAAADALDRLSVDEAALVNKARAALTPKKATPRRLGPRRLGPTRKPAPYQCVSPVPPASADGPDSVL</sequence>
<evidence type="ECO:0000256" key="9">
    <source>
        <dbReference type="SAM" id="MobiDB-lite"/>
    </source>
</evidence>
<dbReference type="EMBL" id="CAKKNE010000004">
    <property type="protein sequence ID" value="CAH0373223.1"/>
    <property type="molecule type" value="Genomic_DNA"/>
</dbReference>
<proteinExistence type="inferred from homology"/>
<evidence type="ECO:0000313" key="11">
    <source>
        <dbReference type="Proteomes" id="UP000789595"/>
    </source>
</evidence>
<keyword evidence="3" id="KW-0926">Vacuole</keyword>
<comment type="subcellular location">
    <subcellularLocation>
        <location evidence="1">Vacuole membrane</location>
        <topology evidence="1">Lipid-anchor</topology>
    </subcellularLocation>
</comment>
<dbReference type="SMART" id="SM00185">
    <property type="entry name" value="ARM"/>
    <property type="match status" value="4"/>
</dbReference>
<evidence type="ECO:0000256" key="7">
    <source>
        <dbReference type="ARBA" id="ARBA00026209"/>
    </source>
</evidence>
<evidence type="ECO:0000256" key="1">
    <source>
        <dbReference type="ARBA" id="ARBA00004592"/>
    </source>
</evidence>
<name>A0A8J2SJ73_9STRA</name>
<dbReference type="Pfam" id="PF00514">
    <property type="entry name" value="Arm"/>
    <property type="match status" value="1"/>
</dbReference>
<dbReference type="PANTHER" id="PTHR47249:SF1">
    <property type="entry name" value="VACUOLAR PROTEIN 8"/>
    <property type="match status" value="1"/>
</dbReference>
<dbReference type="GO" id="GO:0043495">
    <property type="term" value="F:protein-membrane adaptor activity"/>
    <property type="evidence" value="ECO:0007669"/>
    <property type="project" value="InterPro"/>
</dbReference>
<dbReference type="SUPFAM" id="SSF48371">
    <property type="entry name" value="ARM repeat"/>
    <property type="match status" value="2"/>
</dbReference>
<evidence type="ECO:0000256" key="2">
    <source>
        <dbReference type="ARBA" id="ARBA00005462"/>
    </source>
</evidence>
<dbReference type="GO" id="GO:0071562">
    <property type="term" value="P:nucleus-vacuole junction assembly"/>
    <property type="evidence" value="ECO:0007669"/>
    <property type="project" value="InterPro"/>
</dbReference>
<reference evidence="10" key="1">
    <citation type="submission" date="2021-11" db="EMBL/GenBank/DDBJ databases">
        <authorList>
            <consortium name="Genoscope - CEA"/>
            <person name="William W."/>
        </authorList>
    </citation>
    <scope>NUCLEOTIDE SEQUENCE</scope>
</reference>
<dbReference type="GO" id="GO:0005774">
    <property type="term" value="C:vacuolar membrane"/>
    <property type="evidence" value="ECO:0007669"/>
    <property type="project" value="UniProtKB-SubCell"/>
</dbReference>
<evidence type="ECO:0000256" key="6">
    <source>
        <dbReference type="ARBA" id="ARBA00023288"/>
    </source>
</evidence>
<evidence type="ECO:0000256" key="8">
    <source>
        <dbReference type="PROSITE-ProRule" id="PRU00259"/>
    </source>
</evidence>
<gene>
    <name evidence="10" type="ORF">PECAL_4P04040</name>
</gene>
<evidence type="ECO:0000256" key="3">
    <source>
        <dbReference type="ARBA" id="ARBA00022554"/>
    </source>
</evidence>
<keyword evidence="5" id="KW-0472">Membrane</keyword>
<dbReference type="InterPro" id="IPR016024">
    <property type="entry name" value="ARM-type_fold"/>
</dbReference>
<feature type="compositionally biased region" description="Polar residues" evidence="9">
    <location>
        <begin position="10"/>
        <end position="22"/>
    </location>
</feature>
<feature type="repeat" description="ARM" evidence="8">
    <location>
        <begin position="482"/>
        <end position="524"/>
    </location>
</feature>
<evidence type="ECO:0000256" key="5">
    <source>
        <dbReference type="ARBA" id="ARBA00023136"/>
    </source>
</evidence>
<dbReference type="InterPro" id="IPR011989">
    <property type="entry name" value="ARM-like"/>
</dbReference>
<accession>A0A8J2SJ73</accession>
<dbReference type="Proteomes" id="UP000789595">
    <property type="component" value="Unassembled WGS sequence"/>
</dbReference>
<dbReference type="InterPro" id="IPR000225">
    <property type="entry name" value="Armadillo"/>
</dbReference>
<comment type="similarity">
    <text evidence="2">Belongs to the beta-catenin family.</text>
</comment>
<feature type="region of interest" description="Disordered" evidence="9">
    <location>
        <begin position="1"/>
        <end position="69"/>
    </location>
</feature>
<dbReference type="InterPro" id="IPR045156">
    <property type="entry name" value="Vac8"/>
</dbReference>
<dbReference type="PANTHER" id="PTHR47249">
    <property type="entry name" value="VACUOLAR PROTEIN 8"/>
    <property type="match status" value="1"/>
</dbReference>
<keyword evidence="11" id="KW-1185">Reference proteome</keyword>
<dbReference type="PROSITE" id="PS50176">
    <property type="entry name" value="ARM_REPEAT"/>
    <property type="match status" value="1"/>
</dbReference>
<dbReference type="Gene3D" id="1.25.10.10">
    <property type="entry name" value="Leucine-rich Repeat Variant"/>
    <property type="match status" value="2"/>
</dbReference>
<keyword evidence="6" id="KW-0449">Lipoprotein</keyword>
<keyword evidence="4" id="KW-0677">Repeat</keyword>